<evidence type="ECO:0000313" key="3">
    <source>
        <dbReference type="Proteomes" id="UP000249056"/>
    </source>
</evidence>
<organism evidence="2 3">
    <name type="scientific">Monilinia fructigena</name>
    <dbReference type="NCBI Taxonomy" id="38457"/>
    <lineage>
        <taxon>Eukaryota</taxon>
        <taxon>Fungi</taxon>
        <taxon>Dikarya</taxon>
        <taxon>Ascomycota</taxon>
        <taxon>Pezizomycotina</taxon>
        <taxon>Leotiomycetes</taxon>
        <taxon>Helotiales</taxon>
        <taxon>Sclerotiniaceae</taxon>
        <taxon>Monilinia</taxon>
    </lineage>
</organism>
<sequence length="190" mass="20584">MLCKIFMFECKRESSVCDPPKDSDPTASSYNSPTFNPPPVIKEISRTISGFKNLKSLAVLDMDDLNYLSEIRTCIKNSSATLTSLKLSFSEDLASKSGKLPEIVAPVSDDDTEPDDEYLQSLQVPGALQLQLPSVPQSSNPFQIQNTGSATSVMQLKKEKKTQEAALGEIFGIKPSNSKSGANSNSSEGR</sequence>
<dbReference type="Proteomes" id="UP000249056">
    <property type="component" value="Unassembled WGS sequence"/>
</dbReference>
<accession>A0A395IJQ8</accession>
<name>A0A395IJQ8_9HELO</name>
<keyword evidence="3" id="KW-1185">Reference proteome</keyword>
<dbReference type="OrthoDB" id="4200124at2759"/>
<proteinExistence type="predicted"/>
<dbReference type="AlphaFoldDB" id="A0A395IJQ8"/>
<gene>
    <name evidence="2" type="ORF">DID88_009930</name>
</gene>
<protein>
    <submittedName>
        <fullName evidence="2">Uncharacterized protein</fullName>
    </submittedName>
</protein>
<reference evidence="2 3" key="1">
    <citation type="submission" date="2018-06" db="EMBL/GenBank/DDBJ databases">
        <title>Genome Sequence of the Brown Rot Fungal Pathogen Monilinia fructigena.</title>
        <authorList>
            <person name="Landi L."/>
            <person name="De Miccolis Angelini R.M."/>
            <person name="Pollastro S."/>
            <person name="Abate D."/>
            <person name="Faretra F."/>
            <person name="Romanazzi G."/>
        </authorList>
    </citation>
    <scope>NUCLEOTIDE SEQUENCE [LARGE SCALE GENOMIC DNA]</scope>
    <source>
        <strain evidence="2 3">Mfrg269</strain>
    </source>
</reference>
<dbReference type="EMBL" id="QKRW01000038">
    <property type="protein sequence ID" value="RAL60612.1"/>
    <property type="molecule type" value="Genomic_DNA"/>
</dbReference>
<evidence type="ECO:0000256" key="1">
    <source>
        <dbReference type="SAM" id="MobiDB-lite"/>
    </source>
</evidence>
<evidence type="ECO:0000313" key="2">
    <source>
        <dbReference type="EMBL" id="RAL60612.1"/>
    </source>
</evidence>
<feature type="compositionally biased region" description="Low complexity" evidence="1">
    <location>
        <begin position="176"/>
        <end position="190"/>
    </location>
</feature>
<comment type="caution">
    <text evidence="2">The sequence shown here is derived from an EMBL/GenBank/DDBJ whole genome shotgun (WGS) entry which is preliminary data.</text>
</comment>
<feature type="region of interest" description="Disordered" evidence="1">
    <location>
        <begin position="168"/>
        <end position="190"/>
    </location>
</feature>